<dbReference type="OrthoDB" id="9764669at2"/>
<keyword evidence="16" id="KW-1185">Reference proteome</keyword>
<feature type="chain" id="PRO_5017381558" evidence="12">
    <location>
        <begin position="29"/>
        <end position="636"/>
    </location>
</feature>
<dbReference type="InterPro" id="IPR039426">
    <property type="entry name" value="TonB-dep_rcpt-like"/>
</dbReference>
<sequence length="636" mass="70554">MYPSKPIRAFALSTLSAGLMLAHQSAFAATQEMDTVVISASGTEHTQMTAPAFTTVIDADALRDNPTESVADLVSRSAGVINTTDSAGRDEVRMRGLDAGYTLILVDGRRISSGNALWRGGDFDFSAVPRASIERIEIVRGPMSSLYGADAMGGVINIITKKGAQDWATNVDVVYEHITEGEEGDQFRTNLSTAGSLTDNLYLRLSGEFYNRDAWYINDVDTVPEREEKKARNLSGSLSWDLDERQTVNADLMINHDERPYDNYASGSYREQEIERTTYALSHEGDWDWGRTLLSVNYEDGEIDDYNSRYPDPKQRNLEETNLTLSGSAGMNLGIHGLSMGYEYRNQEVGDKVAFTQSGSSDASQQALFMQDEMQLTDKLRLTLGGRYEDHDDFDGEFTPRGYLVYELNNAVSIKGGISKAYKAPRPHQIIEEYQIVSCGGSCFIPGNPDLTPETSVNYELGVETRATNWRMSAVVFRNDVEDMITATYDAATQSRAWVNLNEVQVTGLEVEGQVDLNRVLSLDAAYTYMDTEENGDAELAFRPRHKLNAGLNWQATADTGLRLGVDYFGEQKNWDNEAQSAYTLVSLTANSRVAPDLTLRGGINNLTDVDLNDDDDDYYSNVVGRSVYVGLSYDF</sequence>
<feature type="domain" description="TonB-dependent receptor plug" evidence="14">
    <location>
        <begin position="47"/>
        <end position="155"/>
    </location>
</feature>
<evidence type="ECO:0000256" key="5">
    <source>
        <dbReference type="ARBA" id="ARBA00022729"/>
    </source>
</evidence>
<keyword evidence="7 11" id="KW-0798">TonB box</keyword>
<dbReference type="InterPro" id="IPR037066">
    <property type="entry name" value="Plug_dom_sf"/>
</dbReference>
<dbReference type="SUPFAM" id="SSF56935">
    <property type="entry name" value="Porins"/>
    <property type="match status" value="1"/>
</dbReference>
<proteinExistence type="inferred from homology"/>
<dbReference type="GO" id="GO:0044718">
    <property type="term" value="P:siderophore transmembrane transport"/>
    <property type="evidence" value="ECO:0007669"/>
    <property type="project" value="TreeGrafter"/>
</dbReference>
<gene>
    <name evidence="15" type="ORF">SAMN02745729_11851</name>
</gene>
<dbReference type="InterPro" id="IPR036942">
    <property type="entry name" value="Beta-barrel_TonB_sf"/>
</dbReference>
<accession>A0A1H4GQ17</accession>
<dbReference type="InterPro" id="IPR000531">
    <property type="entry name" value="Beta-barrel_TonB"/>
</dbReference>
<keyword evidence="15" id="KW-0675">Receptor</keyword>
<dbReference type="Gene3D" id="2.40.170.20">
    <property type="entry name" value="TonB-dependent receptor, beta-barrel domain"/>
    <property type="match status" value="1"/>
</dbReference>
<evidence type="ECO:0000313" key="16">
    <source>
        <dbReference type="Proteomes" id="UP000242469"/>
    </source>
</evidence>
<evidence type="ECO:0000256" key="8">
    <source>
        <dbReference type="ARBA" id="ARBA00023136"/>
    </source>
</evidence>
<dbReference type="PANTHER" id="PTHR30069:SF53">
    <property type="entry name" value="COLICIN I RECEPTOR-RELATED"/>
    <property type="match status" value="1"/>
</dbReference>
<dbReference type="CDD" id="cd01347">
    <property type="entry name" value="ligand_gated_channel"/>
    <property type="match status" value="1"/>
</dbReference>
<keyword evidence="3 10" id="KW-1134">Transmembrane beta strand</keyword>
<dbReference type="Gene3D" id="2.170.130.10">
    <property type="entry name" value="TonB-dependent receptor, plug domain"/>
    <property type="match status" value="1"/>
</dbReference>
<dbReference type="Proteomes" id="UP000242469">
    <property type="component" value="Unassembled WGS sequence"/>
</dbReference>
<keyword evidence="8 10" id="KW-0472">Membrane</keyword>
<protein>
    <submittedName>
        <fullName evidence="15">Outer membrane receptor for ferrienterochelin and colicins</fullName>
    </submittedName>
</protein>
<evidence type="ECO:0000256" key="2">
    <source>
        <dbReference type="ARBA" id="ARBA00022448"/>
    </source>
</evidence>
<feature type="signal peptide" evidence="12">
    <location>
        <begin position="1"/>
        <end position="28"/>
    </location>
</feature>
<dbReference type="STRING" id="1122198.SAMN02745729_11851"/>
<evidence type="ECO:0000256" key="1">
    <source>
        <dbReference type="ARBA" id="ARBA00004571"/>
    </source>
</evidence>
<keyword evidence="9 10" id="KW-0998">Cell outer membrane</keyword>
<evidence type="ECO:0000256" key="11">
    <source>
        <dbReference type="RuleBase" id="RU003357"/>
    </source>
</evidence>
<comment type="subcellular location">
    <subcellularLocation>
        <location evidence="1 10">Cell outer membrane</location>
        <topology evidence="1 10">Multi-pass membrane protein</topology>
    </subcellularLocation>
</comment>
<evidence type="ECO:0000256" key="4">
    <source>
        <dbReference type="ARBA" id="ARBA00022692"/>
    </source>
</evidence>
<dbReference type="AlphaFoldDB" id="A0A1H4GQ17"/>
<dbReference type="PANTHER" id="PTHR30069">
    <property type="entry name" value="TONB-DEPENDENT OUTER MEMBRANE RECEPTOR"/>
    <property type="match status" value="1"/>
</dbReference>
<keyword evidence="5 12" id="KW-0732">Signal</keyword>
<evidence type="ECO:0000313" key="15">
    <source>
        <dbReference type="EMBL" id="SEB11120.1"/>
    </source>
</evidence>
<organism evidence="15 16">
    <name type="scientific">Marinobacterium iners DSM 11526</name>
    <dbReference type="NCBI Taxonomy" id="1122198"/>
    <lineage>
        <taxon>Bacteria</taxon>
        <taxon>Pseudomonadati</taxon>
        <taxon>Pseudomonadota</taxon>
        <taxon>Gammaproteobacteria</taxon>
        <taxon>Oceanospirillales</taxon>
        <taxon>Oceanospirillaceae</taxon>
        <taxon>Marinobacterium</taxon>
    </lineage>
</organism>
<evidence type="ECO:0000256" key="3">
    <source>
        <dbReference type="ARBA" id="ARBA00022452"/>
    </source>
</evidence>
<name>A0A1H4GQ17_9GAMM</name>
<evidence type="ECO:0000259" key="13">
    <source>
        <dbReference type="Pfam" id="PF00593"/>
    </source>
</evidence>
<dbReference type="RefSeq" id="WP_091827721.1">
    <property type="nucleotide sequence ID" value="NZ_FNRJ01000018.1"/>
</dbReference>
<comment type="similarity">
    <text evidence="10 11">Belongs to the TonB-dependent receptor family.</text>
</comment>
<evidence type="ECO:0000256" key="10">
    <source>
        <dbReference type="PROSITE-ProRule" id="PRU01360"/>
    </source>
</evidence>
<feature type="domain" description="TonB-dependent receptor-like beta-barrel" evidence="13">
    <location>
        <begin position="232"/>
        <end position="607"/>
    </location>
</feature>
<dbReference type="GO" id="GO:0015344">
    <property type="term" value="F:siderophore uptake transmembrane transporter activity"/>
    <property type="evidence" value="ECO:0007669"/>
    <property type="project" value="TreeGrafter"/>
</dbReference>
<evidence type="ECO:0000256" key="9">
    <source>
        <dbReference type="ARBA" id="ARBA00023237"/>
    </source>
</evidence>
<reference evidence="16" key="1">
    <citation type="submission" date="2016-10" db="EMBL/GenBank/DDBJ databases">
        <authorList>
            <person name="Varghese N."/>
            <person name="Submissions S."/>
        </authorList>
    </citation>
    <scope>NUCLEOTIDE SEQUENCE [LARGE SCALE GENOMIC DNA]</scope>
    <source>
        <strain evidence="16">DSM 11526</strain>
    </source>
</reference>
<dbReference type="InterPro" id="IPR012910">
    <property type="entry name" value="Plug_dom"/>
</dbReference>
<dbReference type="Pfam" id="PF00593">
    <property type="entry name" value="TonB_dep_Rec_b-barrel"/>
    <property type="match status" value="1"/>
</dbReference>
<dbReference type="GO" id="GO:0009279">
    <property type="term" value="C:cell outer membrane"/>
    <property type="evidence" value="ECO:0007669"/>
    <property type="project" value="UniProtKB-SubCell"/>
</dbReference>
<evidence type="ECO:0000256" key="6">
    <source>
        <dbReference type="ARBA" id="ARBA00023065"/>
    </source>
</evidence>
<evidence type="ECO:0000256" key="7">
    <source>
        <dbReference type="ARBA" id="ARBA00023077"/>
    </source>
</evidence>
<keyword evidence="6" id="KW-0406">Ion transport</keyword>
<keyword evidence="4 10" id="KW-0812">Transmembrane</keyword>
<evidence type="ECO:0000259" key="14">
    <source>
        <dbReference type="Pfam" id="PF07715"/>
    </source>
</evidence>
<dbReference type="EMBL" id="FNRJ01000018">
    <property type="protein sequence ID" value="SEB11120.1"/>
    <property type="molecule type" value="Genomic_DNA"/>
</dbReference>
<evidence type="ECO:0000256" key="12">
    <source>
        <dbReference type="SAM" id="SignalP"/>
    </source>
</evidence>
<keyword evidence="2 10" id="KW-0813">Transport</keyword>
<dbReference type="Pfam" id="PF07715">
    <property type="entry name" value="Plug"/>
    <property type="match status" value="1"/>
</dbReference>
<dbReference type="PROSITE" id="PS52016">
    <property type="entry name" value="TONB_DEPENDENT_REC_3"/>
    <property type="match status" value="1"/>
</dbReference>